<keyword evidence="3 10" id="KW-0132">Cell division</keyword>
<keyword evidence="9 10" id="KW-0131">Cell cycle</keyword>
<keyword evidence="5 10" id="KW-0547">Nucleotide-binding</keyword>
<comment type="cofactor">
    <cofactor evidence="1">
        <name>Mg(2+)</name>
        <dbReference type="ChEBI" id="CHEBI:18420"/>
    </cofactor>
</comment>
<evidence type="ECO:0000256" key="9">
    <source>
        <dbReference type="ARBA" id="ARBA00023306"/>
    </source>
</evidence>
<protein>
    <recommendedName>
        <fullName evidence="10">Probable GTP-binding protein EngB</fullName>
    </recommendedName>
</protein>
<dbReference type="Proteomes" id="UP000295066">
    <property type="component" value="Unassembled WGS sequence"/>
</dbReference>
<keyword evidence="13" id="KW-1185">Reference proteome</keyword>
<evidence type="ECO:0000256" key="3">
    <source>
        <dbReference type="ARBA" id="ARBA00022618"/>
    </source>
</evidence>
<evidence type="ECO:0000256" key="6">
    <source>
        <dbReference type="ARBA" id="ARBA00022842"/>
    </source>
</evidence>
<evidence type="ECO:0000313" key="12">
    <source>
        <dbReference type="EMBL" id="TDY60471.1"/>
    </source>
</evidence>
<evidence type="ECO:0000256" key="4">
    <source>
        <dbReference type="ARBA" id="ARBA00022723"/>
    </source>
</evidence>
<dbReference type="SUPFAM" id="SSF52540">
    <property type="entry name" value="P-loop containing nucleoside triphosphate hydrolases"/>
    <property type="match status" value="1"/>
</dbReference>
<dbReference type="OrthoDB" id="9804921at2"/>
<keyword evidence="8 10" id="KW-0717">Septation</keyword>
<evidence type="ECO:0000259" key="11">
    <source>
        <dbReference type="PROSITE" id="PS51706"/>
    </source>
</evidence>
<dbReference type="AlphaFoldDB" id="A0A4V6QD92"/>
<comment type="caution">
    <text evidence="12">The sequence shown here is derived from an EMBL/GenBank/DDBJ whole genome shotgun (WGS) entry which is preliminary data.</text>
</comment>
<evidence type="ECO:0000256" key="8">
    <source>
        <dbReference type="ARBA" id="ARBA00023210"/>
    </source>
</evidence>
<reference evidence="12 13" key="1">
    <citation type="submission" date="2019-03" db="EMBL/GenBank/DDBJ databases">
        <title>Genomic Encyclopedia of Type Strains, Phase IV (KMG-IV): sequencing the most valuable type-strain genomes for metagenomic binning, comparative biology and taxonomic classification.</title>
        <authorList>
            <person name="Goeker M."/>
        </authorList>
    </citation>
    <scope>NUCLEOTIDE SEQUENCE [LARGE SCALE GENOMIC DNA]</scope>
    <source>
        <strain evidence="12 13">DSM 25964</strain>
    </source>
</reference>
<evidence type="ECO:0000256" key="5">
    <source>
        <dbReference type="ARBA" id="ARBA00022741"/>
    </source>
</evidence>
<feature type="domain" description="EngB-type G" evidence="11">
    <location>
        <begin position="23"/>
        <end position="197"/>
    </location>
</feature>
<dbReference type="InterPro" id="IPR006073">
    <property type="entry name" value="GTP-bd"/>
</dbReference>
<keyword evidence="6" id="KW-0460">Magnesium</keyword>
<evidence type="ECO:0000313" key="13">
    <source>
        <dbReference type="Proteomes" id="UP000295066"/>
    </source>
</evidence>
<proteinExistence type="inferred from homology"/>
<keyword evidence="4" id="KW-0479">Metal-binding</keyword>
<accession>A0A4V6QD92</accession>
<organism evidence="12 13">
    <name type="scientific">Aminivibrio pyruvatiphilus</name>
    <dbReference type="NCBI Taxonomy" id="1005740"/>
    <lineage>
        <taxon>Bacteria</taxon>
        <taxon>Thermotogati</taxon>
        <taxon>Synergistota</taxon>
        <taxon>Synergistia</taxon>
        <taxon>Synergistales</taxon>
        <taxon>Aminobacteriaceae</taxon>
        <taxon>Aminivibrio</taxon>
    </lineage>
</organism>
<dbReference type="PROSITE" id="PS51706">
    <property type="entry name" value="G_ENGB"/>
    <property type="match status" value="1"/>
</dbReference>
<dbReference type="NCBIfam" id="TIGR03598">
    <property type="entry name" value="GTPase_YsxC"/>
    <property type="match status" value="1"/>
</dbReference>
<evidence type="ECO:0000256" key="10">
    <source>
        <dbReference type="HAMAP-Rule" id="MF_00321"/>
    </source>
</evidence>
<dbReference type="Gene3D" id="3.40.50.300">
    <property type="entry name" value="P-loop containing nucleotide triphosphate hydrolases"/>
    <property type="match status" value="1"/>
</dbReference>
<dbReference type="EMBL" id="SORI01000008">
    <property type="protein sequence ID" value="TDY60471.1"/>
    <property type="molecule type" value="Genomic_DNA"/>
</dbReference>
<keyword evidence="7 10" id="KW-0342">GTP-binding</keyword>
<evidence type="ECO:0000256" key="7">
    <source>
        <dbReference type="ARBA" id="ARBA00023134"/>
    </source>
</evidence>
<evidence type="ECO:0000256" key="1">
    <source>
        <dbReference type="ARBA" id="ARBA00001946"/>
    </source>
</evidence>
<dbReference type="InterPro" id="IPR030393">
    <property type="entry name" value="G_ENGB_dom"/>
</dbReference>
<dbReference type="RefSeq" id="WP_133957497.1">
    <property type="nucleotide sequence ID" value="NZ_SORI01000008.1"/>
</dbReference>
<dbReference type="PANTHER" id="PTHR11649:SF13">
    <property type="entry name" value="ENGB-TYPE G DOMAIN-CONTAINING PROTEIN"/>
    <property type="match status" value="1"/>
</dbReference>
<dbReference type="InterPro" id="IPR019987">
    <property type="entry name" value="GTP-bd_ribosome_bio_YsxC"/>
</dbReference>
<sequence>MTGLWKVRLEATAFRADQFPLQDVPEIAVAGRSNVGKSSLVNKLLGSRLAHVGATPGKTRSINFFAVESPACPFRLVDLPGYGYASRSKGERNQWSALIDSYVSNRASLELVLHLADFRHGLLANDTALQDWLSHLDLPLLVVFTKGDKISKGARRGTLQKYIRNGLKSVDVPIITSAEKGDGIQDLRLFLEKYLASGDHTSPGGSPEE</sequence>
<comment type="function">
    <text evidence="10">Necessary for normal cell division and for the maintenance of normal septation.</text>
</comment>
<dbReference type="CDD" id="cd01876">
    <property type="entry name" value="YihA_EngB"/>
    <property type="match status" value="1"/>
</dbReference>
<dbReference type="GO" id="GO:0046872">
    <property type="term" value="F:metal ion binding"/>
    <property type="evidence" value="ECO:0007669"/>
    <property type="project" value="UniProtKB-KW"/>
</dbReference>
<evidence type="ECO:0000256" key="2">
    <source>
        <dbReference type="ARBA" id="ARBA00009638"/>
    </source>
</evidence>
<gene>
    <name evidence="10" type="primary">engB</name>
    <name evidence="12" type="ORF">C8D99_10811</name>
</gene>
<dbReference type="PANTHER" id="PTHR11649">
    <property type="entry name" value="MSS1/TRME-RELATED GTP-BINDING PROTEIN"/>
    <property type="match status" value="1"/>
</dbReference>
<dbReference type="NCBIfam" id="TIGR00231">
    <property type="entry name" value="small_GTP"/>
    <property type="match status" value="1"/>
</dbReference>
<dbReference type="InterPro" id="IPR027417">
    <property type="entry name" value="P-loop_NTPase"/>
</dbReference>
<dbReference type="GO" id="GO:0005525">
    <property type="term" value="F:GTP binding"/>
    <property type="evidence" value="ECO:0007669"/>
    <property type="project" value="UniProtKB-UniRule"/>
</dbReference>
<name>A0A4V6QD92_9BACT</name>
<comment type="similarity">
    <text evidence="2 10">Belongs to the TRAFAC class TrmE-Era-EngA-EngB-Septin-like GTPase superfamily. EngB GTPase family.</text>
</comment>
<dbReference type="Pfam" id="PF01926">
    <property type="entry name" value="MMR_HSR1"/>
    <property type="match status" value="1"/>
</dbReference>
<dbReference type="HAMAP" id="MF_00321">
    <property type="entry name" value="GTPase_EngB"/>
    <property type="match status" value="1"/>
</dbReference>
<dbReference type="GO" id="GO:0000917">
    <property type="term" value="P:division septum assembly"/>
    <property type="evidence" value="ECO:0007669"/>
    <property type="project" value="UniProtKB-KW"/>
</dbReference>
<dbReference type="InterPro" id="IPR005225">
    <property type="entry name" value="Small_GTP-bd"/>
</dbReference>